<feature type="region of interest" description="Disordered" evidence="3">
    <location>
        <begin position="316"/>
        <end position="367"/>
    </location>
</feature>
<name>A0AAW1M1F9_POPJA</name>
<dbReference type="InterPro" id="IPR037231">
    <property type="entry name" value="NAP-like_sf"/>
</dbReference>
<reference evidence="4 5" key="1">
    <citation type="journal article" date="2024" name="BMC Genomics">
        <title>De novo assembly and annotation of Popillia japonica's genome with initial clues to its potential as an invasive pest.</title>
        <authorList>
            <person name="Cucini C."/>
            <person name="Boschi S."/>
            <person name="Funari R."/>
            <person name="Cardaioli E."/>
            <person name="Iannotti N."/>
            <person name="Marturano G."/>
            <person name="Paoli F."/>
            <person name="Bruttini M."/>
            <person name="Carapelli A."/>
            <person name="Frati F."/>
            <person name="Nardi F."/>
        </authorList>
    </citation>
    <scope>NUCLEOTIDE SEQUENCE [LARGE SCALE GENOMIC DNA]</scope>
    <source>
        <strain evidence="4">DMR45628</strain>
    </source>
</reference>
<dbReference type="Gene3D" id="1.20.5.1500">
    <property type="match status" value="1"/>
</dbReference>
<protein>
    <submittedName>
        <fullName evidence="4">Nucleosome assembly protein (NAP)</fullName>
    </submittedName>
</protein>
<dbReference type="FunFam" id="1.20.5.1500:FF:000001">
    <property type="entry name" value="Nucleosome assembly protein 1-like 1"/>
    <property type="match status" value="1"/>
</dbReference>
<dbReference type="Pfam" id="PF00956">
    <property type="entry name" value="NAP"/>
    <property type="match status" value="1"/>
</dbReference>
<dbReference type="Gene3D" id="3.30.1120.90">
    <property type="entry name" value="Nucleosome assembly protein"/>
    <property type="match status" value="1"/>
</dbReference>
<dbReference type="AlphaFoldDB" id="A0AAW1M1F9"/>
<dbReference type="GO" id="GO:0005634">
    <property type="term" value="C:nucleus"/>
    <property type="evidence" value="ECO:0007669"/>
    <property type="project" value="InterPro"/>
</dbReference>
<dbReference type="GO" id="GO:0006334">
    <property type="term" value="P:nucleosome assembly"/>
    <property type="evidence" value="ECO:0007669"/>
    <property type="project" value="InterPro"/>
</dbReference>
<organism evidence="4 5">
    <name type="scientific">Popillia japonica</name>
    <name type="common">Japanese beetle</name>
    <dbReference type="NCBI Taxonomy" id="7064"/>
    <lineage>
        <taxon>Eukaryota</taxon>
        <taxon>Metazoa</taxon>
        <taxon>Ecdysozoa</taxon>
        <taxon>Arthropoda</taxon>
        <taxon>Hexapoda</taxon>
        <taxon>Insecta</taxon>
        <taxon>Pterygota</taxon>
        <taxon>Neoptera</taxon>
        <taxon>Endopterygota</taxon>
        <taxon>Coleoptera</taxon>
        <taxon>Polyphaga</taxon>
        <taxon>Scarabaeiformia</taxon>
        <taxon>Scarabaeidae</taxon>
        <taxon>Rutelinae</taxon>
        <taxon>Popillia</taxon>
    </lineage>
</organism>
<feature type="compositionally biased region" description="Basic and acidic residues" evidence="3">
    <location>
        <begin position="352"/>
        <end position="367"/>
    </location>
</feature>
<evidence type="ECO:0000313" key="4">
    <source>
        <dbReference type="EMBL" id="KAK9739472.1"/>
    </source>
</evidence>
<feature type="compositionally biased region" description="Acidic residues" evidence="3">
    <location>
        <begin position="326"/>
        <end position="351"/>
    </location>
</feature>
<dbReference type="Proteomes" id="UP001458880">
    <property type="component" value="Unassembled WGS sequence"/>
</dbReference>
<keyword evidence="5" id="KW-1185">Reference proteome</keyword>
<comment type="similarity">
    <text evidence="1 2">Belongs to the nucleosome assembly protein (NAP) family.</text>
</comment>
<gene>
    <name evidence="4" type="ORF">QE152_g8935</name>
</gene>
<proteinExistence type="inferred from homology"/>
<accession>A0AAW1M1F9</accession>
<evidence type="ECO:0000256" key="3">
    <source>
        <dbReference type="SAM" id="MobiDB-lite"/>
    </source>
</evidence>
<dbReference type="EMBL" id="JASPKY010000074">
    <property type="protein sequence ID" value="KAK9739472.1"/>
    <property type="molecule type" value="Genomic_DNA"/>
</dbReference>
<evidence type="ECO:0000313" key="5">
    <source>
        <dbReference type="Proteomes" id="UP001458880"/>
    </source>
</evidence>
<dbReference type="InterPro" id="IPR002164">
    <property type="entry name" value="NAP_family"/>
</dbReference>
<comment type="caution">
    <text evidence="4">The sequence shown here is derived from an EMBL/GenBank/DDBJ whole genome shotgun (WGS) entry which is preliminary data.</text>
</comment>
<sequence>MLVKYCCAQQIAEMAAENERVGDCSDEMETVEEEEARQIESKKVLNFSNLFAAAELMDKLQTLPAPVKRRIKALKKLQLEATNVEAKFFEEVHDLECKYHKLYSPLYEKRFTILTGAYEPNEDECQWPSDEEEELSKDLDNKAKIEEKKEEAPTSDIPVKGIPEFWLTVFKNVGPLCDMVQEHDEPILKHLVDIKTIFIEKPMGFVLEFHFEPNEYFSNTILTKEYDMKCVPDEDDPFSFEGPEIYRCRGCTINWNKGKNVTLKTVKKKQKHKSRGLVRLVTKTVQAESFFNFFSPPAVPDDVNEDDVDEDLRNVLTTDFEIGEGIQDEDFDDEEEEEDDEEDDEEDEDSDNKDNAKIANDKNCKQQ</sequence>
<evidence type="ECO:0000256" key="2">
    <source>
        <dbReference type="RuleBase" id="RU003876"/>
    </source>
</evidence>
<dbReference type="SUPFAM" id="SSF143113">
    <property type="entry name" value="NAP-like"/>
    <property type="match status" value="1"/>
</dbReference>
<dbReference type="PANTHER" id="PTHR11875">
    <property type="entry name" value="TESTIS-SPECIFIC Y-ENCODED PROTEIN"/>
    <property type="match status" value="1"/>
</dbReference>
<evidence type="ECO:0000256" key="1">
    <source>
        <dbReference type="ARBA" id="ARBA00009947"/>
    </source>
</evidence>